<evidence type="ECO:0000256" key="8">
    <source>
        <dbReference type="ARBA" id="ARBA00049339"/>
    </source>
</evidence>
<dbReference type="RefSeq" id="WP_379875583.1">
    <property type="nucleotide sequence ID" value="NZ_JBHUIP010000004.1"/>
</dbReference>
<dbReference type="SUPFAM" id="SSF47323">
    <property type="entry name" value="Anticodon-binding domain of a subclass of class I aminoacyl-tRNA synthetases"/>
    <property type="match status" value="1"/>
</dbReference>
<dbReference type="Pfam" id="PF03485">
    <property type="entry name" value="Arg_tRNA_synt_N"/>
    <property type="match status" value="1"/>
</dbReference>
<dbReference type="InterPro" id="IPR014729">
    <property type="entry name" value="Rossmann-like_a/b/a_fold"/>
</dbReference>
<dbReference type="SMART" id="SM01016">
    <property type="entry name" value="Arg_tRNA_synt_N"/>
    <property type="match status" value="1"/>
</dbReference>
<dbReference type="EC" id="6.1.1.19" evidence="9"/>
<evidence type="ECO:0000259" key="11">
    <source>
        <dbReference type="SMART" id="SM00836"/>
    </source>
</evidence>
<sequence length="594" mass="64867">MTTPKHLFKRFHAAVLAAVSSLIAEGKLPQGLDASRAVVEPPRDASHGDISTNVAMVTAKAAGMKPRDIAELVSAKLQENKDLGIVGASVDGPGFLNFRLTNDAWLGELATALKMGTDFGRSDDGAGHTINVEYVSANPTGPMHVGHCRGAVVGDVLANLLDKAGYDVIREYYINDAGAQVDVLARSAFLRYREALGETIEIPPGLYPGEYLKPVGQALAEKYGQSLHNKEEADWLPEVRAFAIDAMMAMIRQDLADLGVKHDLFYSERSLVDAGMVDEALKELESKGLIYVGVLEPPKGKTPDDWEPRPQTLFKASEFGDDVDRPLKKSDGSWTYFANDIAYHLEKTKARAGYASPSTLINIWGADHGGYVKRMNAAVKALTGGTKSLDVKLCQLVNLMDNGQPVKMSKRAGTFVTLADVVEEVGKDVVRFIMLTRKNDASLDFDYAKVREQSKDNPVWYVQYAHARTSSVLKKAADTFSQQSLDFAELAKSHLNLLTDDEEIALIRLLASWPRLIEAAAEAHEPHRVAFYLYDVAASYNALQQKGKSDMTMRFIQDDAPDVSRARLALVAGVKTVIASGLAVLGVEPVEEMR</sequence>
<keyword evidence="3 9" id="KW-0436">Ligase</keyword>
<evidence type="ECO:0000256" key="10">
    <source>
        <dbReference type="RuleBase" id="RU363038"/>
    </source>
</evidence>
<dbReference type="SMART" id="SM00836">
    <property type="entry name" value="DALR_1"/>
    <property type="match status" value="1"/>
</dbReference>
<evidence type="ECO:0000256" key="2">
    <source>
        <dbReference type="ARBA" id="ARBA00022490"/>
    </source>
</evidence>
<dbReference type="PROSITE" id="PS00178">
    <property type="entry name" value="AA_TRNA_LIGASE_I"/>
    <property type="match status" value="1"/>
</dbReference>
<evidence type="ECO:0000256" key="6">
    <source>
        <dbReference type="ARBA" id="ARBA00022917"/>
    </source>
</evidence>
<dbReference type="InterPro" id="IPR005148">
    <property type="entry name" value="Arg-tRNA-synth_N"/>
</dbReference>
<evidence type="ECO:0000259" key="12">
    <source>
        <dbReference type="SMART" id="SM01016"/>
    </source>
</evidence>
<keyword evidence="4 9" id="KW-0547">Nucleotide-binding</keyword>
<dbReference type="HAMAP" id="MF_00123">
    <property type="entry name" value="Arg_tRNA_synth"/>
    <property type="match status" value="1"/>
</dbReference>
<proteinExistence type="inferred from homology"/>
<keyword evidence="5 9" id="KW-0067">ATP-binding</keyword>
<dbReference type="Pfam" id="PF05746">
    <property type="entry name" value="DALR_1"/>
    <property type="match status" value="1"/>
</dbReference>
<dbReference type="InterPro" id="IPR001412">
    <property type="entry name" value="aa-tRNA-synth_I_CS"/>
</dbReference>
<dbReference type="SUPFAM" id="SSF55190">
    <property type="entry name" value="Arginyl-tRNA synthetase (ArgRS), N-terminal 'additional' domain"/>
    <property type="match status" value="1"/>
</dbReference>
<dbReference type="PANTHER" id="PTHR11956:SF5">
    <property type="entry name" value="ARGININE--TRNA LIGASE, CYTOPLASMIC"/>
    <property type="match status" value="1"/>
</dbReference>
<gene>
    <name evidence="9 13" type="primary">argS</name>
    <name evidence="13" type="ORF">ACFSM5_06980</name>
</gene>
<dbReference type="Gene3D" id="3.30.1360.70">
    <property type="entry name" value="Arginyl tRNA synthetase N-terminal domain"/>
    <property type="match status" value="1"/>
</dbReference>
<dbReference type="Proteomes" id="UP001597295">
    <property type="component" value="Unassembled WGS sequence"/>
</dbReference>
<comment type="caution">
    <text evidence="13">The sequence shown here is derived from an EMBL/GenBank/DDBJ whole genome shotgun (WGS) entry which is preliminary data.</text>
</comment>
<dbReference type="GO" id="GO:0004814">
    <property type="term" value="F:arginine-tRNA ligase activity"/>
    <property type="evidence" value="ECO:0007669"/>
    <property type="project" value="UniProtKB-EC"/>
</dbReference>
<dbReference type="NCBIfam" id="TIGR00456">
    <property type="entry name" value="argS"/>
    <property type="match status" value="1"/>
</dbReference>
<keyword evidence="14" id="KW-1185">Reference proteome</keyword>
<dbReference type="InterPro" id="IPR036695">
    <property type="entry name" value="Arg-tRNA-synth_N_sf"/>
</dbReference>
<dbReference type="InterPro" id="IPR001278">
    <property type="entry name" value="Arg-tRNA-ligase"/>
</dbReference>
<keyword evidence="6 9" id="KW-0648">Protein biosynthesis</keyword>
<evidence type="ECO:0000256" key="5">
    <source>
        <dbReference type="ARBA" id="ARBA00022840"/>
    </source>
</evidence>
<evidence type="ECO:0000256" key="1">
    <source>
        <dbReference type="ARBA" id="ARBA00005594"/>
    </source>
</evidence>
<evidence type="ECO:0000256" key="4">
    <source>
        <dbReference type="ARBA" id="ARBA00022741"/>
    </source>
</evidence>
<dbReference type="Gene3D" id="1.10.730.10">
    <property type="entry name" value="Isoleucyl-tRNA Synthetase, Domain 1"/>
    <property type="match status" value="1"/>
</dbReference>
<feature type="short sequence motif" description="'HIGH' region" evidence="9">
    <location>
        <begin position="137"/>
        <end position="147"/>
    </location>
</feature>
<evidence type="ECO:0000313" key="14">
    <source>
        <dbReference type="Proteomes" id="UP001597295"/>
    </source>
</evidence>
<organism evidence="13 14">
    <name type="scientific">Lacibacterium aquatile</name>
    <dbReference type="NCBI Taxonomy" id="1168082"/>
    <lineage>
        <taxon>Bacteria</taxon>
        <taxon>Pseudomonadati</taxon>
        <taxon>Pseudomonadota</taxon>
        <taxon>Alphaproteobacteria</taxon>
        <taxon>Rhodospirillales</taxon>
        <taxon>Rhodospirillaceae</taxon>
    </lineage>
</organism>
<evidence type="ECO:0000256" key="3">
    <source>
        <dbReference type="ARBA" id="ARBA00022598"/>
    </source>
</evidence>
<accession>A0ABW5DSU5</accession>
<comment type="subcellular location">
    <subcellularLocation>
        <location evidence="9">Cytoplasm</location>
    </subcellularLocation>
</comment>
<dbReference type="InterPro" id="IPR009080">
    <property type="entry name" value="tRNAsynth_Ia_anticodon-bd"/>
</dbReference>
<reference evidence="14" key="1">
    <citation type="journal article" date="2019" name="Int. J. Syst. Evol. Microbiol.">
        <title>The Global Catalogue of Microorganisms (GCM) 10K type strain sequencing project: providing services to taxonomists for standard genome sequencing and annotation.</title>
        <authorList>
            <consortium name="The Broad Institute Genomics Platform"/>
            <consortium name="The Broad Institute Genome Sequencing Center for Infectious Disease"/>
            <person name="Wu L."/>
            <person name="Ma J."/>
        </authorList>
    </citation>
    <scope>NUCLEOTIDE SEQUENCE [LARGE SCALE GENOMIC DNA]</scope>
    <source>
        <strain evidence="14">CGMCC 1.19062</strain>
    </source>
</reference>
<feature type="domain" description="DALR anticodon binding" evidence="11">
    <location>
        <begin position="462"/>
        <end position="593"/>
    </location>
</feature>
<keyword evidence="7 9" id="KW-0030">Aminoacyl-tRNA synthetase</keyword>
<dbReference type="PRINTS" id="PR01038">
    <property type="entry name" value="TRNASYNTHARG"/>
</dbReference>
<evidence type="ECO:0000313" key="13">
    <source>
        <dbReference type="EMBL" id="MFD2262626.1"/>
    </source>
</evidence>
<evidence type="ECO:0000256" key="7">
    <source>
        <dbReference type="ARBA" id="ARBA00023146"/>
    </source>
</evidence>
<dbReference type="InterPro" id="IPR035684">
    <property type="entry name" value="ArgRS_core"/>
</dbReference>
<evidence type="ECO:0000256" key="9">
    <source>
        <dbReference type="HAMAP-Rule" id="MF_00123"/>
    </source>
</evidence>
<dbReference type="Gene3D" id="3.40.50.620">
    <property type="entry name" value="HUPs"/>
    <property type="match status" value="1"/>
</dbReference>
<comment type="catalytic activity">
    <reaction evidence="8 9">
        <text>tRNA(Arg) + L-arginine + ATP = L-arginyl-tRNA(Arg) + AMP + diphosphate</text>
        <dbReference type="Rhea" id="RHEA:20301"/>
        <dbReference type="Rhea" id="RHEA-COMP:9658"/>
        <dbReference type="Rhea" id="RHEA-COMP:9673"/>
        <dbReference type="ChEBI" id="CHEBI:30616"/>
        <dbReference type="ChEBI" id="CHEBI:32682"/>
        <dbReference type="ChEBI" id="CHEBI:33019"/>
        <dbReference type="ChEBI" id="CHEBI:78442"/>
        <dbReference type="ChEBI" id="CHEBI:78513"/>
        <dbReference type="ChEBI" id="CHEBI:456215"/>
        <dbReference type="EC" id="6.1.1.19"/>
    </reaction>
</comment>
<dbReference type="InterPro" id="IPR008909">
    <property type="entry name" value="DALR_anticod-bd"/>
</dbReference>
<dbReference type="CDD" id="cd00671">
    <property type="entry name" value="ArgRS_core"/>
    <property type="match status" value="1"/>
</dbReference>
<name>A0ABW5DSU5_9PROT</name>
<dbReference type="SUPFAM" id="SSF52374">
    <property type="entry name" value="Nucleotidylyl transferase"/>
    <property type="match status" value="1"/>
</dbReference>
<comment type="similarity">
    <text evidence="1 9 10">Belongs to the class-I aminoacyl-tRNA synthetase family.</text>
</comment>
<feature type="domain" description="Arginyl tRNA synthetase N-terminal" evidence="12">
    <location>
        <begin position="9"/>
        <end position="100"/>
    </location>
</feature>
<dbReference type="Pfam" id="PF00750">
    <property type="entry name" value="tRNA-synt_1d"/>
    <property type="match status" value="1"/>
</dbReference>
<dbReference type="EMBL" id="JBHUIP010000004">
    <property type="protein sequence ID" value="MFD2262626.1"/>
    <property type="molecule type" value="Genomic_DNA"/>
</dbReference>
<protein>
    <recommendedName>
        <fullName evidence="9">Arginine--tRNA ligase</fullName>
        <ecNumber evidence="9">6.1.1.19</ecNumber>
    </recommendedName>
    <alternativeName>
        <fullName evidence="9">Arginyl-tRNA synthetase</fullName>
        <shortName evidence="9">ArgRS</shortName>
    </alternativeName>
</protein>
<dbReference type="PANTHER" id="PTHR11956">
    <property type="entry name" value="ARGINYL-TRNA SYNTHETASE"/>
    <property type="match status" value="1"/>
</dbReference>
<comment type="subunit">
    <text evidence="9">Monomer.</text>
</comment>
<keyword evidence="2 9" id="KW-0963">Cytoplasm</keyword>